<accession>A0AAD7AHQ4</accession>
<dbReference type="Proteomes" id="UP001218218">
    <property type="component" value="Unassembled WGS sequence"/>
</dbReference>
<proteinExistence type="predicted"/>
<gene>
    <name evidence="2" type="ORF">DFH08DRAFT_801108</name>
</gene>
<protein>
    <submittedName>
        <fullName evidence="2">Uncharacterized protein</fullName>
    </submittedName>
</protein>
<evidence type="ECO:0000256" key="1">
    <source>
        <dbReference type="SAM" id="MobiDB-lite"/>
    </source>
</evidence>
<keyword evidence="3" id="KW-1185">Reference proteome</keyword>
<sequence length="197" mass="22914">MIGRNKNSFWGAKQHRKSSIYGHTTEQKASIEDQLKRKKHVNDKDSAWLNGPTNLIDEQQVLDLLENTSDYEQGLSRLDESFQAAVQCMKPKIADWVKNKSWYHQQHAESMSKKKWTEFVVLCGVLEEDWLALSKEWLGHLNVWLELHGFKQHGEAALASPEIVEEERKRVQELIEKGGFKPLTQGIIWCFKALYHL</sequence>
<evidence type="ECO:0000313" key="3">
    <source>
        <dbReference type="Proteomes" id="UP001218218"/>
    </source>
</evidence>
<reference evidence="2" key="1">
    <citation type="submission" date="2023-03" db="EMBL/GenBank/DDBJ databases">
        <title>Massive genome expansion in bonnet fungi (Mycena s.s.) driven by repeated elements and novel gene families across ecological guilds.</title>
        <authorList>
            <consortium name="Lawrence Berkeley National Laboratory"/>
            <person name="Harder C.B."/>
            <person name="Miyauchi S."/>
            <person name="Viragh M."/>
            <person name="Kuo A."/>
            <person name="Thoen E."/>
            <person name="Andreopoulos B."/>
            <person name="Lu D."/>
            <person name="Skrede I."/>
            <person name="Drula E."/>
            <person name="Henrissat B."/>
            <person name="Morin E."/>
            <person name="Kohler A."/>
            <person name="Barry K."/>
            <person name="LaButti K."/>
            <person name="Morin E."/>
            <person name="Salamov A."/>
            <person name="Lipzen A."/>
            <person name="Mereny Z."/>
            <person name="Hegedus B."/>
            <person name="Baldrian P."/>
            <person name="Stursova M."/>
            <person name="Weitz H."/>
            <person name="Taylor A."/>
            <person name="Grigoriev I.V."/>
            <person name="Nagy L.G."/>
            <person name="Martin F."/>
            <person name="Kauserud H."/>
        </authorList>
    </citation>
    <scope>NUCLEOTIDE SEQUENCE</scope>
    <source>
        <strain evidence="2">CBHHK002</strain>
    </source>
</reference>
<feature type="region of interest" description="Disordered" evidence="1">
    <location>
        <begin position="1"/>
        <end position="27"/>
    </location>
</feature>
<comment type="caution">
    <text evidence="2">The sequence shown here is derived from an EMBL/GenBank/DDBJ whole genome shotgun (WGS) entry which is preliminary data.</text>
</comment>
<dbReference type="AlphaFoldDB" id="A0AAD7AHQ4"/>
<dbReference type="EMBL" id="JARIHO010000006">
    <property type="protein sequence ID" value="KAJ7359268.1"/>
    <property type="molecule type" value="Genomic_DNA"/>
</dbReference>
<evidence type="ECO:0000313" key="2">
    <source>
        <dbReference type="EMBL" id="KAJ7359268.1"/>
    </source>
</evidence>
<organism evidence="2 3">
    <name type="scientific">Mycena albidolilacea</name>
    <dbReference type="NCBI Taxonomy" id="1033008"/>
    <lineage>
        <taxon>Eukaryota</taxon>
        <taxon>Fungi</taxon>
        <taxon>Dikarya</taxon>
        <taxon>Basidiomycota</taxon>
        <taxon>Agaricomycotina</taxon>
        <taxon>Agaricomycetes</taxon>
        <taxon>Agaricomycetidae</taxon>
        <taxon>Agaricales</taxon>
        <taxon>Marasmiineae</taxon>
        <taxon>Mycenaceae</taxon>
        <taxon>Mycena</taxon>
    </lineage>
</organism>
<name>A0AAD7AHQ4_9AGAR</name>